<feature type="domain" description="MgtC/SapB/SrpB/YhiD N-terminal" evidence="8">
    <location>
        <begin position="22"/>
        <end position="146"/>
    </location>
</feature>
<keyword evidence="4 7" id="KW-0812">Transmembrane</keyword>
<accession>A0ABW8REJ9</accession>
<proteinExistence type="inferred from homology"/>
<feature type="transmembrane region" description="Helical" evidence="7">
    <location>
        <begin position="81"/>
        <end position="100"/>
    </location>
</feature>
<dbReference type="Pfam" id="PF02308">
    <property type="entry name" value="MgtC"/>
    <property type="match status" value="1"/>
</dbReference>
<keyword evidence="10" id="KW-1185">Reference proteome</keyword>
<keyword evidence="6 7" id="KW-0472">Membrane</keyword>
<evidence type="ECO:0000256" key="1">
    <source>
        <dbReference type="ARBA" id="ARBA00004651"/>
    </source>
</evidence>
<evidence type="ECO:0000313" key="9">
    <source>
        <dbReference type="EMBL" id="MFK9091885.1"/>
    </source>
</evidence>
<comment type="similarity">
    <text evidence="2">Belongs to the MgtC/SapB family.</text>
</comment>
<evidence type="ECO:0000256" key="6">
    <source>
        <dbReference type="ARBA" id="ARBA00023136"/>
    </source>
</evidence>
<evidence type="ECO:0000256" key="4">
    <source>
        <dbReference type="ARBA" id="ARBA00022692"/>
    </source>
</evidence>
<dbReference type="PANTHER" id="PTHR33778">
    <property type="entry name" value="PROTEIN MGTC"/>
    <property type="match status" value="1"/>
</dbReference>
<dbReference type="InterPro" id="IPR003416">
    <property type="entry name" value="MgtC/SapB/SrpB/YhiD_fam"/>
</dbReference>
<evidence type="ECO:0000313" key="10">
    <source>
        <dbReference type="Proteomes" id="UP001623041"/>
    </source>
</evidence>
<dbReference type="EMBL" id="JBJHQH010000006">
    <property type="protein sequence ID" value="MFK9091885.1"/>
    <property type="molecule type" value="Genomic_DNA"/>
</dbReference>
<dbReference type="InterPro" id="IPR049177">
    <property type="entry name" value="MgtC_SapB_SrpB_YhiD_N"/>
</dbReference>
<feature type="transmembrane region" description="Helical" evidence="7">
    <location>
        <begin position="18"/>
        <end position="35"/>
    </location>
</feature>
<organism evidence="9 10">
    <name type="scientific">Bacillus salipaludis</name>
    <dbReference type="NCBI Taxonomy" id="2547811"/>
    <lineage>
        <taxon>Bacteria</taxon>
        <taxon>Bacillati</taxon>
        <taxon>Bacillota</taxon>
        <taxon>Bacilli</taxon>
        <taxon>Bacillales</taxon>
        <taxon>Bacillaceae</taxon>
        <taxon>Bacillus</taxon>
    </lineage>
</organism>
<dbReference type="PANTHER" id="PTHR33778:SF4">
    <property type="entry name" value="PROTEIN SAPB"/>
    <property type="match status" value="1"/>
</dbReference>
<dbReference type="Proteomes" id="UP001623041">
    <property type="component" value="Unassembled WGS sequence"/>
</dbReference>
<feature type="transmembrane region" description="Helical" evidence="7">
    <location>
        <begin position="109"/>
        <end position="127"/>
    </location>
</feature>
<dbReference type="RefSeq" id="WP_406580497.1">
    <property type="nucleotide sequence ID" value="NZ_JBJHQH010000006.1"/>
</dbReference>
<evidence type="ECO:0000256" key="7">
    <source>
        <dbReference type="SAM" id="Phobius"/>
    </source>
</evidence>
<gene>
    <name evidence="9" type="ORF">ACJEBI_10370</name>
</gene>
<reference evidence="9 10" key="1">
    <citation type="submission" date="2024-11" db="EMBL/GenBank/DDBJ databases">
        <authorList>
            <person name="Lucas J.A."/>
        </authorList>
    </citation>
    <scope>NUCLEOTIDE SEQUENCE [LARGE SCALE GENOMIC DNA]</scope>
    <source>
        <strain evidence="9 10">Z 5.4</strain>
    </source>
</reference>
<evidence type="ECO:0000256" key="3">
    <source>
        <dbReference type="ARBA" id="ARBA00022475"/>
    </source>
</evidence>
<keyword evidence="3" id="KW-1003">Cell membrane</keyword>
<sequence length="167" mass="18364">MEHLGILYEEHLIKNIELYLRLVISALFGMFIGWDRSAKNKPAGLKTFMYVSVSCTLITIISIYSVEFFGNSNANNRMDPMRLTAQIVSGLGFLGAGLIIKDGVRVKGLTTAAMVFFSGGVGIGIGAGFYGMVFAAVFITFILAKISLLIEERQTQSRRIKEQQGIQ</sequence>
<comment type="subcellular location">
    <subcellularLocation>
        <location evidence="1">Cell membrane</location>
        <topology evidence="1">Multi-pass membrane protein</topology>
    </subcellularLocation>
</comment>
<evidence type="ECO:0000256" key="5">
    <source>
        <dbReference type="ARBA" id="ARBA00022989"/>
    </source>
</evidence>
<evidence type="ECO:0000256" key="2">
    <source>
        <dbReference type="ARBA" id="ARBA00009298"/>
    </source>
</evidence>
<feature type="transmembrane region" description="Helical" evidence="7">
    <location>
        <begin position="47"/>
        <end position="69"/>
    </location>
</feature>
<keyword evidence="5 7" id="KW-1133">Transmembrane helix</keyword>
<protein>
    <submittedName>
        <fullName evidence="9">MgtC/SapB family protein</fullName>
    </submittedName>
</protein>
<name>A0ABW8REJ9_9BACI</name>
<evidence type="ECO:0000259" key="8">
    <source>
        <dbReference type="Pfam" id="PF02308"/>
    </source>
</evidence>
<dbReference type="PRINTS" id="PR01837">
    <property type="entry name" value="MGTCSAPBPROT"/>
</dbReference>
<comment type="caution">
    <text evidence="9">The sequence shown here is derived from an EMBL/GenBank/DDBJ whole genome shotgun (WGS) entry which is preliminary data.</text>
</comment>